<dbReference type="AlphaFoldDB" id="A0A0E9XVB6"/>
<reference evidence="1" key="1">
    <citation type="submission" date="2014-11" db="EMBL/GenBank/DDBJ databases">
        <authorList>
            <person name="Amaro Gonzalez C."/>
        </authorList>
    </citation>
    <scope>NUCLEOTIDE SEQUENCE</scope>
</reference>
<evidence type="ECO:0000313" key="1">
    <source>
        <dbReference type="EMBL" id="JAI06337.1"/>
    </source>
</evidence>
<accession>A0A0E9XVB6</accession>
<protein>
    <submittedName>
        <fullName evidence="1">Uncharacterized protein</fullName>
    </submittedName>
</protein>
<dbReference type="EMBL" id="GBXM01002241">
    <property type="protein sequence ID" value="JAI06337.1"/>
    <property type="molecule type" value="Transcribed_RNA"/>
</dbReference>
<organism evidence="1">
    <name type="scientific">Anguilla anguilla</name>
    <name type="common">European freshwater eel</name>
    <name type="synonym">Muraena anguilla</name>
    <dbReference type="NCBI Taxonomy" id="7936"/>
    <lineage>
        <taxon>Eukaryota</taxon>
        <taxon>Metazoa</taxon>
        <taxon>Chordata</taxon>
        <taxon>Craniata</taxon>
        <taxon>Vertebrata</taxon>
        <taxon>Euteleostomi</taxon>
        <taxon>Actinopterygii</taxon>
        <taxon>Neopterygii</taxon>
        <taxon>Teleostei</taxon>
        <taxon>Anguilliformes</taxon>
        <taxon>Anguillidae</taxon>
        <taxon>Anguilla</taxon>
    </lineage>
</organism>
<sequence>MVWLQSIGIFSRNKSEGHDYPFIFYGIAQ</sequence>
<proteinExistence type="predicted"/>
<name>A0A0E9XVB6_ANGAN</name>
<reference evidence="1" key="2">
    <citation type="journal article" date="2015" name="Fish Shellfish Immunol.">
        <title>Early steps in the European eel (Anguilla anguilla)-Vibrio vulnificus interaction in the gills: Role of the RtxA13 toxin.</title>
        <authorList>
            <person name="Callol A."/>
            <person name="Pajuelo D."/>
            <person name="Ebbesson L."/>
            <person name="Teles M."/>
            <person name="MacKenzie S."/>
            <person name="Amaro C."/>
        </authorList>
    </citation>
    <scope>NUCLEOTIDE SEQUENCE</scope>
</reference>